<organism evidence="2 3">
    <name type="scientific">Tetradesmus obliquus</name>
    <name type="common">Green alga</name>
    <name type="synonym">Acutodesmus obliquus</name>
    <dbReference type="NCBI Taxonomy" id="3088"/>
    <lineage>
        <taxon>Eukaryota</taxon>
        <taxon>Viridiplantae</taxon>
        <taxon>Chlorophyta</taxon>
        <taxon>core chlorophytes</taxon>
        <taxon>Chlorophyceae</taxon>
        <taxon>CS clade</taxon>
        <taxon>Sphaeropleales</taxon>
        <taxon>Scenedesmaceae</taxon>
        <taxon>Tetradesmus</taxon>
    </lineage>
</organism>
<dbReference type="Proteomes" id="UP001244341">
    <property type="component" value="Chromosome 4b"/>
</dbReference>
<dbReference type="InterPro" id="IPR024337">
    <property type="entry name" value="tRNA_splic_suSen54"/>
</dbReference>
<evidence type="ECO:0008006" key="4">
    <source>
        <dbReference type="Google" id="ProtNLM"/>
    </source>
</evidence>
<evidence type="ECO:0000256" key="1">
    <source>
        <dbReference type="SAM" id="MobiDB-lite"/>
    </source>
</evidence>
<sequence length="394" mass="42907">MTDRSDVKLAAIFRRGGQKEELLGDGPSSDKQELNQQLQQLAVAWATPKARRGLAAAVWRPLLGAFEVTVRGRQQFNGQGFMHNKKLYLNIEEAVFMMDQAELMLLVEQQEGQQQRLLSMQEALHMMVSLGVSLDRLQLLSHLNRIGYHVRRHPACWLAPAEQPPAATWQCSPAWSTTDGLPPPASAAATATAWHARSVGVVEQGLAADARHQQQLLQQPEQQKTKRRKVAATELGAAEEAAAEVVQQQLPLMPGWWDKVPAWLAGAQQALAGSGASAADASSMQQQAACGLGQCHDELLGVQLRQQYPELLPLPTYPGQQQQQQQQHEEAHKQQQGQLQQELHAGPHSSTGGDAEMVFDAIACQAGFSYSAIALSNNTTYANASSGDSVQDLA</sequence>
<reference evidence="2 3" key="1">
    <citation type="submission" date="2023-05" db="EMBL/GenBank/DDBJ databases">
        <title>A 100% complete, gapless, phased diploid assembly of the Scenedesmus obliquus UTEX 3031 genome.</title>
        <authorList>
            <person name="Biondi T.C."/>
            <person name="Hanschen E.R."/>
            <person name="Kwon T."/>
            <person name="Eng W."/>
            <person name="Kruse C.P.S."/>
            <person name="Koehler S.I."/>
            <person name="Kunde Y."/>
            <person name="Gleasner C.D."/>
            <person name="You Mak K.T."/>
            <person name="Polle J."/>
            <person name="Hovde B.T."/>
            <person name="Starkenburg S.R."/>
        </authorList>
    </citation>
    <scope>NUCLEOTIDE SEQUENCE [LARGE SCALE GENOMIC DNA]</scope>
    <source>
        <strain evidence="2 3">DOE0152z</strain>
    </source>
</reference>
<feature type="compositionally biased region" description="Low complexity" evidence="1">
    <location>
        <begin position="334"/>
        <end position="346"/>
    </location>
</feature>
<feature type="region of interest" description="Disordered" evidence="1">
    <location>
        <begin position="312"/>
        <end position="354"/>
    </location>
</feature>
<accession>A0ABY8TWR5</accession>
<dbReference type="EMBL" id="CP126211">
    <property type="protein sequence ID" value="WIA13575.1"/>
    <property type="molecule type" value="Genomic_DNA"/>
</dbReference>
<gene>
    <name evidence="2" type="ORF">OEZ85_007142</name>
</gene>
<proteinExistence type="predicted"/>
<dbReference type="PANTHER" id="PTHR21027:SF1">
    <property type="entry name" value="TRNA-SPLICING ENDONUCLEASE SUBUNIT SEN54"/>
    <property type="match status" value="1"/>
</dbReference>
<keyword evidence="3" id="KW-1185">Reference proteome</keyword>
<protein>
    <recommendedName>
        <fullName evidence="4">tRNA-splicing endonuclease subunit Sen54 N-terminal domain-containing protein</fullName>
    </recommendedName>
</protein>
<name>A0ABY8TWR5_TETOB</name>
<evidence type="ECO:0000313" key="2">
    <source>
        <dbReference type="EMBL" id="WIA13575.1"/>
    </source>
</evidence>
<evidence type="ECO:0000313" key="3">
    <source>
        <dbReference type="Proteomes" id="UP001244341"/>
    </source>
</evidence>
<dbReference type="PANTHER" id="PTHR21027">
    <property type="entry name" value="TRNA-SPLICING ENDONUCLEASE SUBUNIT SEN54"/>
    <property type="match status" value="1"/>
</dbReference>